<feature type="region of interest" description="Disordered" evidence="6">
    <location>
        <begin position="1"/>
        <end position="26"/>
    </location>
</feature>
<evidence type="ECO:0000256" key="5">
    <source>
        <dbReference type="ARBA" id="ARBA00023136"/>
    </source>
</evidence>
<keyword evidence="3 7" id="KW-0812">Transmembrane</keyword>
<keyword evidence="9" id="KW-1185">Reference proteome</keyword>
<reference evidence="8" key="1">
    <citation type="submission" date="2021-02" db="EMBL/GenBank/DDBJ databases">
        <title>Comparative genomics reveals that relaxation of natural selection precedes convergent phenotypic evolution of cavefish.</title>
        <authorList>
            <person name="Peng Z."/>
        </authorList>
    </citation>
    <scope>NUCLEOTIDE SEQUENCE</scope>
    <source>
        <tissue evidence="8">Muscle</tissue>
    </source>
</reference>
<name>A0A9W8C3S0_TRIRA</name>
<dbReference type="PANTHER" id="PTHR14948">
    <property type="entry name" value="NG5"/>
    <property type="match status" value="1"/>
</dbReference>
<dbReference type="Proteomes" id="UP001059041">
    <property type="component" value="Linkage Group LG8"/>
</dbReference>
<feature type="transmembrane region" description="Helical" evidence="7">
    <location>
        <begin position="130"/>
        <end position="153"/>
    </location>
</feature>
<proteinExistence type="inferred from homology"/>
<dbReference type="InterPro" id="IPR007593">
    <property type="entry name" value="CD225/Dispanin_fam"/>
</dbReference>
<evidence type="ECO:0000256" key="3">
    <source>
        <dbReference type="ARBA" id="ARBA00022692"/>
    </source>
</evidence>
<feature type="transmembrane region" description="Helical" evidence="7">
    <location>
        <begin position="85"/>
        <end position="109"/>
    </location>
</feature>
<comment type="subcellular location">
    <subcellularLocation>
        <location evidence="1">Membrane</location>
    </subcellularLocation>
</comment>
<evidence type="ECO:0000256" key="6">
    <source>
        <dbReference type="SAM" id="MobiDB-lite"/>
    </source>
</evidence>
<dbReference type="InterPro" id="IPR051423">
    <property type="entry name" value="CD225/Dispanin"/>
</dbReference>
<dbReference type="GO" id="GO:0016020">
    <property type="term" value="C:membrane"/>
    <property type="evidence" value="ECO:0007669"/>
    <property type="project" value="UniProtKB-SubCell"/>
</dbReference>
<gene>
    <name evidence="8" type="ORF">IRJ41_009951</name>
</gene>
<protein>
    <submittedName>
        <fullName evidence="8">Interferon-induced transmembrane protein 3</fullName>
    </submittedName>
</protein>
<evidence type="ECO:0000256" key="2">
    <source>
        <dbReference type="ARBA" id="ARBA00006843"/>
    </source>
</evidence>
<sequence>MADSFEKSRLIQPAGPPPYQEPTQYPYAGYPPPGNYPSTSGYQGHQYGAALGPCNQEPYPGCPAVTVQPAVYVASVQLVSAPPDFLGYSIFTMLFCCLPLGIAALVYSCTTREAVMSGDREMAVNNSRMAYILNNIALGIGLATITVCIIVGVELSNKSHHYP</sequence>
<comment type="caution">
    <text evidence="8">The sequence shown here is derived from an EMBL/GenBank/DDBJ whole genome shotgun (WGS) entry which is preliminary data.</text>
</comment>
<keyword evidence="5 7" id="KW-0472">Membrane</keyword>
<organism evidence="8 9">
    <name type="scientific">Triplophysa rosa</name>
    <name type="common">Cave loach</name>
    <dbReference type="NCBI Taxonomy" id="992332"/>
    <lineage>
        <taxon>Eukaryota</taxon>
        <taxon>Metazoa</taxon>
        <taxon>Chordata</taxon>
        <taxon>Craniata</taxon>
        <taxon>Vertebrata</taxon>
        <taxon>Euteleostomi</taxon>
        <taxon>Actinopterygii</taxon>
        <taxon>Neopterygii</taxon>
        <taxon>Teleostei</taxon>
        <taxon>Ostariophysi</taxon>
        <taxon>Cypriniformes</taxon>
        <taxon>Nemacheilidae</taxon>
        <taxon>Triplophysa</taxon>
    </lineage>
</organism>
<dbReference type="AlphaFoldDB" id="A0A9W8C3S0"/>
<evidence type="ECO:0000256" key="7">
    <source>
        <dbReference type="SAM" id="Phobius"/>
    </source>
</evidence>
<comment type="similarity">
    <text evidence="2">Belongs to the CD225/Dispanin family.</text>
</comment>
<dbReference type="Pfam" id="PF04505">
    <property type="entry name" value="CD225"/>
    <property type="match status" value="1"/>
</dbReference>
<evidence type="ECO:0000256" key="1">
    <source>
        <dbReference type="ARBA" id="ARBA00004370"/>
    </source>
</evidence>
<keyword evidence="4 7" id="KW-1133">Transmembrane helix</keyword>
<dbReference type="OrthoDB" id="6083617at2759"/>
<evidence type="ECO:0000256" key="4">
    <source>
        <dbReference type="ARBA" id="ARBA00022989"/>
    </source>
</evidence>
<dbReference type="PANTHER" id="PTHR14948:SF46">
    <property type="entry name" value="DISPANIN SUBFAMILY A MEMBER 2B-LIKE-RELATED"/>
    <property type="match status" value="1"/>
</dbReference>
<accession>A0A9W8C3S0</accession>
<dbReference type="EMBL" id="JAFHDT010000008">
    <property type="protein sequence ID" value="KAI7806682.1"/>
    <property type="molecule type" value="Genomic_DNA"/>
</dbReference>
<evidence type="ECO:0000313" key="8">
    <source>
        <dbReference type="EMBL" id="KAI7806682.1"/>
    </source>
</evidence>
<evidence type="ECO:0000313" key="9">
    <source>
        <dbReference type="Proteomes" id="UP001059041"/>
    </source>
</evidence>